<evidence type="ECO:0000313" key="1">
    <source>
        <dbReference type="EMBL" id="GIY02588.1"/>
    </source>
</evidence>
<protein>
    <submittedName>
        <fullName evidence="1">Uncharacterized protein</fullName>
    </submittedName>
</protein>
<feature type="non-terminal residue" evidence="1">
    <location>
        <position position="1"/>
    </location>
</feature>
<comment type="caution">
    <text evidence="1">The sequence shown here is derived from an EMBL/GenBank/DDBJ whole genome shotgun (WGS) entry which is preliminary data.</text>
</comment>
<accession>A0AAV4PY66</accession>
<proteinExistence type="predicted"/>
<gene>
    <name evidence="1" type="ORF">CDAR_167751</name>
</gene>
<organism evidence="1 2">
    <name type="scientific">Caerostris darwini</name>
    <dbReference type="NCBI Taxonomy" id="1538125"/>
    <lineage>
        <taxon>Eukaryota</taxon>
        <taxon>Metazoa</taxon>
        <taxon>Ecdysozoa</taxon>
        <taxon>Arthropoda</taxon>
        <taxon>Chelicerata</taxon>
        <taxon>Arachnida</taxon>
        <taxon>Araneae</taxon>
        <taxon>Araneomorphae</taxon>
        <taxon>Entelegynae</taxon>
        <taxon>Araneoidea</taxon>
        <taxon>Araneidae</taxon>
        <taxon>Caerostris</taxon>
    </lineage>
</organism>
<evidence type="ECO:0000313" key="2">
    <source>
        <dbReference type="Proteomes" id="UP001054837"/>
    </source>
</evidence>
<dbReference type="Proteomes" id="UP001054837">
    <property type="component" value="Unassembled WGS sequence"/>
</dbReference>
<dbReference type="EMBL" id="BPLQ01003687">
    <property type="protein sequence ID" value="GIY02588.1"/>
    <property type="molecule type" value="Genomic_DNA"/>
</dbReference>
<name>A0AAV4PY66_9ARAC</name>
<reference evidence="1 2" key="1">
    <citation type="submission" date="2021-06" db="EMBL/GenBank/DDBJ databases">
        <title>Caerostris darwini draft genome.</title>
        <authorList>
            <person name="Kono N."/>
            <person name="Arakawa K."/>
        </authorList>
    </citation>
    <scope>NUCLEOTIDE SEQUENCE [LARGE SCALE GENOMIC DNA]</scope>
</reference>
<dbReference type="AlphaFoldDB" id="A0AAV4PY66"/>
<sequence length="31" mass="3410">VCVYLPFGMRGYCDGGGALYRGERSPDHTCE</sequence>
<keyword evidence="2" id="KW-1185">Reference proteome</keyword>